<reference evidence="1 2" key="1">
    <citation type="submission" date="2013-05" db="EMBL/GenBank/DDBJ databases">
        <authorList>
            <person name="Harkins D.M."/>
            <person name="Durkin A.S."/>
            <person name="Brinkac L.M."/>
            <person name="Haft D.H."/>
            <person name="Selengut J.D."/>
            <person name="Sanka R."/>
            <person name="DePew J."/>
            <person name="Purushe J."/>
            <person name="Hartskeerl R.A."/>
            <person name="Ahmed A."/>
            <person name="van der Linden H."/>
            <person name="Goris M.G.A."/>
            <person name="Vinetz J.M."/>
            <person name="Sutton G.G."/>
            <person name="Nierman W.C."/>
            <person name="Fouts D.E."/>
        </authorList>
    </citation>
    <scope>NUCLEOTIDE SEQUENCE [LARGE SCALE GENOMIC DNA]</scope>
    <source>
        <strain evidence="1 2">10</strain>
    </source>
</reference>
<dbReference type="Proteomes" id="UP000018719">
    <property type="component" value="Unassembled WGS sequence"/>
</dbReference>
<protein>
    <submittedName>
        <fullName evidence="1">Uncharacterized protein</fullName>
    </submittedName>
</protein>
<comment type="caution">
    <text evidence="1">The sequence shown here is derived from an EMBL/GenBank/DDBJ whole genome shotgun (WGS) entry which is preliminary data.</text>
</comment>
<sequence length="72" mass="8378">MIFETFYLIKKLVLFLIFFIRIGTNPAFQFPEIFFCRKRPLSNAVISKIQTGSDGVRFPISLDRVLDCNMSI</sequence>
<dbReference type="STRING" id="1049790.LEP1GSC047_0239"/>
<dbReference type="EMBL" id="AHMM02000024">
    <property type="protein sequence ID" value="EQA35792.1"/>
    <property type="molecule type" value="Genomic_DNA"/>
</dbReference>
<proteinExistence type="predicted"/>
<accession>V6H9S5</accession>
<dbReference type="AlphaFoldDB" id="V6H9S5"/>
<organism evidence="1 2">
    <name type="scientific">Leptospira inadai serovar Lyme str. 10</name>
    <dbReference type="NCBI Taxonomy" id="1049790"/>
    <lineage>
        <taxon>Bacteria</taxon>
        <taxon>Pseudomonadati</taxon>
        <taxon>Spirochaetota</taxon>
        <taxon>Spirochaetia</taxon>
        <taxon>Leptospirales</taxon>
        <taxon>Leptospiraceae</taxon>
        <taxon>Leptospira</taxon>
    </lineage>
</organism>
<evidence type="ECO:0000313" key="2">
    <source>
        <dbReference type="Proteomes" id="UP000018719"/>
    </source>
</evidence>
<evidence type="ECO:0000313" key="1">
    <source>
        <dbReference type="EMBL" id="EQA35792.1"/>
    </source>
</evidence>
<name>V6H9S5_9LEPT</name>
<gene>
    <name evidence="1" type="ORF">LEP1GSC047_0239</name>
</gene>